<name>A0AAD8UYS1_9PEZI</name>
<accession>A0AAD8UYS1</accession>
<feature type="region of interest" description="Disordered" evidence="1">
    <location>
        <begin position="305"/>
        <end position="335"/>
    </location>
</feature>
<evidence type="ECO:0000313" key="2">
    <source>
        <dbReference type="EMBL" id="KAK1570002.1"/>
    </source>
</evidence>
<reference evidence="2" key="1">
    <citation type="submission" date="2021-06" db="EMBL/GenBank/DDBJ databases">
        <title>Comparative genomics, transcriptomics and evolutionary studies reveal genomic signatures of adaptation to plant cell wall in hemibiotrophic fungi.</title>
        <authorList>
            <consortium name="DOE Joint Genome Institute"/>
            <person name="Baroncelli R."/>
            <person name="Diaz J.F."/>
            <person name="Benocci T."/>
            <person name="Peng M."/>
            <person name="Battaglia E."/>
            <person name="Haridas S."/>
            <person name="Andreopoulos W."/>
            <person name="Labutti K."/>
            <person name="Pangilinan J."/>
            <person name="Floch G.L."/>
            <person name="Makela M.R."/>
            <person name="Henrissat B."/>
            <person name="Grigoriev I.V."/>
            <person name="Crouch J.A."/>
            <person name="De Vries R.P."/>
            <person name="Sukno S.A."/>
            <person name="Thon M.R."/>
        </authorList>
    </citation>
    <scope>NUCLEOTIDE SEQUENCE</scope>
    <source>
        <strain evidence="2">CBS 125086</strain>
    </source>
</reference>
<feature type="compositionally biased region" description="Basic and acidic residues" evidence="1">
    <location>
        <begin position="325"/>
        <end position="335"/>
    </location>
</feature>
<dbReference type="Proteomes" id="UP001230504">
    <property type="component" value="Unassembled WGS sequence"/>
</dbReference>
<dbReference type="EMBL" id="JAHLJV010000116">
    <property type="protein sequence ID" value="KAK1570002.1"/>
    <property type="molecule type" value="Genomic_DNA"/>
</dbReference>
<feature type="compositionally biased region" description="Low complexity" evidence="1">
    <location>
        <begin position="175"/>
        <end position="189"/>
    </location>
</feature>
<protein>
    <submittedName>
        <fullName evidence="2">Uncharacterized protein</fullName>
    </submittedName>
</protein>
<evidence type="ECO:0000313" key="3">
    <source>
        <dbReference type="Proteomes" id="UP001230504"/>
    </source>
</evidence>
<proteinExistence type="predicted"/>
<dbReference type="GeneID" id="85443419"/>
<sequence length="389" mass="42745">MTPPSGRSRSRTRIDPAMRARQLRRFHKHLDAQRPNHQDLLNYFSAAVLDQINTLIDHGVGWETPEDGETDWEPNWTNKASLSAQLQHVSRWYDEKKAGDDADADAAAAAAAAAAGNHANRDDQGAAATPPVRPSSEPPSAVLLPPLSSLAARPSESETLPRIFSGLNVQGSPPTTATKTKTTTTMKTTRGTSLPPAHRRRLLDRSPARATHPPVPPPLSAAAVSDDDARDMERMRQEMYRFESAYQKMEPEFLATLEATKAASLALQDLADKREVLAAARRETSDNKAAMEACKADAKRAKRAVATATATATAGSPGGPGNPWQREDHRDERRRAWREARDAWLDALEREHGAYDAVTQALEAAELAARVEEKALQEWSQVLKSRRQR</sequence>
<organism evidence="2 3">
    <name type="scientific">Colletotrichum navitas</name>
    <dbReference type="NCBI Taxonomy" id="681940"/>
    <lineage>
        <taxon>Eukaryota</taxon>
        <taxon>Fungi</taxon>
        <taxon>Dikarya</taxon>
        <taxon>Ascomycota</taxon>
        <taxon>Pezizomycotina</taxon>
        <taxon>Sordariomycetes</taxon>
        <taxon>Hypocreomycetidae</taxon>
        <taxon>Glomerellales</taxon>
        <taxon>Glomerellaceae</taxon>
        <taxon>Colletotrichum</taxon>
        <taxon>Colletotrichum graminicola species complex</taxon>
    </lineage>
</organism>
<gene>
    <name evidence="2" type="ORF">LY79DRAFT_570679</name>
</gene>
<comment type="caution">
    <text evidence="2">The sequence shown here is derived from an EMBL/GenBank/DDBJ whole genome shotgun (WGS) entry which is preliminary data.</text>
</comment>
<dbReference type="RefSeq" id="XP_060408188.1">
    <property type="nucleotide sequence ID" value="XM_060559179.1"/>
</dbReference>
<feature type="compositionally biased region" description="Low complexity" evidence="1">
    <location>
        <begin position="305"/>
        <end position="314"/>
    </location>
</feature>
<feature type="region of interest" description="Disordered" evidence="1">
    <location>
        <begin position="113"/>
        <end position="144"/>
    </location>
</feature>
<keyword evidence="3" id="KW-1185">Reference proteome</keyword>
<dbReference type="AlphaFoldDB" id="A0AAD8UYS1"/>
<feature type="region of interest" description="Disordered" evidence="1">
    <location>
        <begin position="164"/>
        <end position="227"/>
    </location>
</feature>
<evidence type="ECO:0000256" key="1">
    <source>
        <dbReference type="SAM" id="MobiDB-lite"/>
    </source>
</evidence>